<keyword evidence="5" id="KW-0378">Hydrolase</keyword>
<dbReference type="CDD" id="cd09274">
    <property type="entry name" value="RNase_HI_RT_Ty3"/>
    <property type="match status" value="1"/>
</dbReference>
<comment type="caution">
    <text evidence="8">The sequence shown here is derived from an EMBL/GenBank/DDBJ whole genome shotgun (WGS) entry which is preliminary data.</text>
</comment>
<name>A0AAV2Q2F4_MEGNR</name>
<dbReference type="Pfam" id="PF17917">
    <property type="entry name" value="RT_RNaseH"/>
    <property type="match status" value="1"/>
</dbReference>
<evidence type="ECO:0000256" key="3">
    <source>
        <dbReference type="ARBA" id="ARBA00022722"/>
    </source>
</evidence>
<proteinExistence type="predicted"/>
<sequence length="118" mass="13210">MNYAQIEREGLAVIWAVKYFRQYLYCRHFTLQTDCSALIKIFGPKNVLGGCTIGRMSRWCVDLMEYEFTAVHINGDKNKVCDGLSRLPQPSTDNLLINDSGSGLPGRTTAEFANLTVA</sequence>
<gene>
    <name evidence="8" type="ORF">MNOR_LOCUS7342</name>
</gene>
<dbReference type="GO" id="GO:0016787">
    <property type="term" value="F:hydrolase activity"/>
    <property type="evidence" value="ECO:0007669"/>
    <property type="project" value="UniProtKB-KW"/>
</dbReference>
<dbReference type="GO" id="GO:0003964">
    <property type="term" value="F:RNA-directed DNA polymerase activity"/>
    <property type="evidence" value="ECO:0007669"/>
    <property type="project" value="UniProtKB-KW"/>
</dbReference>
<dbReference type="EMBL" id="CAXKWB010003205">
    <property type="protein sequence ID" value="CAL4068540.1"/>
    <property type="molecule type" value="Genomic_DNA"/>
</dbReference>
<evidence type="ECO:0000313" key="9">
    <source>
        <dbReference type="Proteomes" id="UP001497623"/>
    </source>
</evidence>
<evidence type="ECO:0000256" key="6">
    <source>
        <dbReference type="ARBA" id="ARBA00022918"/>
    </source>
</evidence>
<evidence type="ECO:0000256" key="4">
    <source>
        <dbReference type="ARBA" id="ARBA00022759"/>
    </source>
</evidence>
<keyword evidence="2" id="KW-0548">Nucleotidyltransferase</keyword>
<keyword evidence="9" id="KW-1185">Reference proteome</keyword>
<keyword evidence="6" id="KW-0695">RNA-directed DNA polymerase</keyword>
<dbReference type="Proteomes" id="UP001497623">
    <property type="component" value="Unassembled WGS sequence"/>
</dbReference>
<evidence type="ECO:0000256" key="1">
    <source>
        <dbReference type="ARBA" id="ARBA00022679"/>
    </source>
</evidence>
<protein>
    <recommendedName>
        <fullName evidence="7">Reverse transcriptase RNase H-like domain-containing protein</fullName>
    </recommendedName>
</protein>
<keyword evidence="3" id="KW-0540">Nuclease</keyword>
<evidence type="ECO:0000256" key="5">
    <source>
        <dbReference type="ARBA" id="ARBA00022801"/>
    </source>
</evidence>
<dbReference type="PANTHER" id="PTHR37984:SF5">
    <property type="entry name" value="PROTEIN NYNRIN-LIKE"/>
    <property type="match status" value="1"/>
</dbReference>
<accession>A0AAV2Q2F4</accession>
<dbReference type="InterPro" id="IPR041373">
    <property type="entry name" value="RT_RNaseH"/>
</dbReference>
<evidence type="ECO:0000259" key="7">
    <source>
        <dbReference type="Pfam" id="PF17917"/>
    </source>
</evidence>
<dbReference type="InterPro" id="IPR043502">
    <property type="entry name" value="DNA/RNA_pol_sf"/>
</dbReference>
<dbReference type="InterPro" id="IPR050951">
    <property type="entry name" value="Retrovirus_Pol_polyprotein"/>
</dbReference>
<feature type="non-terminal residue" evidence="8">
    <location>
        <position position="118"/>
    </location>
</feature>
<reference evidence="8 9" key="1">
    <citation type="submission" date="2024-05" db="EMBL/GenBank/DDBJ databases">
        <authorList>
            <person name="Wallberg A."/>
        </authorList>
    </citation>
    <scope>NUCLEOTIDE SEQUENCE [LARGE SCALE GENOMIC DNA]</scope>
</reference>
<keyword evidence="1" id="KW-0808">Transferase</keyword>
<dbReference type="PANTHER" id="PTHR37984">
    <property type="entry name" value="PROTEIN CBG26694"/>
    <property type="match status" value="1"/>
</dbReference>
<dbReference type="AlphaFoldDB" id="A0AAV2Q2F4"/>
<keyword evidence="4" id="KW-0255">Endonuclease</keyword>
<evidence type="ECO:0000256" key="2">
    <source>
        <dbReference type="ARBA" id="ARBA00022695"/>
    </source>
</evidence>
<dbReference type="SUPFAM" id="SSF56672">
    <property type="entry name" value="DNA/RNA polymerases"/>
    <property type="match status" value="1"/>
</dbReference>
<evidence type="ECO:0000313" key="8">
    <source>
        <dbReference type="EMBL" id="CAL4068540.1"/>
    </source>
</evidence>
<organism evidence="8 9">
    <name type="scientific">Meganyctiphanes norvegica</name>
    <name type="common">Northern krill</name>
    <name type="synonym">Thysanopoda norvegica</name>
    <dbReference type="NCBI Taxonomy" id="48144"/>
    <lineage>
        <taxon>Eukaryota</taxon>
        <taxon>Metazoa</taxon>
        <taxon>Ecdysozoa</taxon>
        <taxon>Arthropoda</taxon>
        <taxon>Crustacea</taxon>
        <taxon>Multicrustacea</taxon>
        <taxon>Malacostraca</taxon>
        <taxon>Eumalacostraca</taxon>
        <taxon>Eucarida</taxon>
        <taxon>Euphausiacea</taxon>
        <taxon>Euphausiidae</taxon>
        <taxon>Meganyctiphanes</taxon>
    </lineage>
</organism>
<dbReference type="GO" id="GO:0004519">
    <property type="term" value="F:endonuclease activity"/>
    <property type="evidence" value="ECO:0007669"/>
    <property type="project" value="UniProtKB-KW"/>
</dbReference>
<feature type="domain" description="Reverse transcriptase RNase H-like" evidence="7">
    <location>
        <begin position="2"/>
        <end position="66"/>
    </location>
</feature>